<dbReference type="InterPro" id="IPR036514">
    <property type="entry name" value="SGNH_hydro_sf"/>
</dbReference>
<dbReference type="InterPro" id="IPR008979">
    <property type="entry name" value="Galactose-bd-like_sf"/>
</dbReference>
<comment type="caution">
    <text evidence="6">The sequence shown here is derived from an EMBL/GenBank/DDBJ whole genome shotgun (WGS) entry which is preliminary data.</text>
</comment>
<evidence type="ECO:0000256" key="1">
    <source>
        <dbReference type="ARBA" id="ARBA00008668"/>
    </source>
</evidence>
<sequence length="405" mass="44204">MSLTTALALALAAPAVPAPVPPIDIDLSGKTPAEMQPYRTGANGIERRDASGVFLYSVALPEGIYRVTLTLGGKQEGLTTVKAESRRLFLRDVATKGGQTLRRSFLVDVRDARLPAQPAGAPRFGQTVLLDERDLASFSWDDKLTLEFLGQPQVSAIHIEAVTAPRLFLAGDSTVADQYGEPFTSWGQMLPALLDDHVAVANHAKSGATLKSFIAQLRFSKLLNQAREGDWLFIQFGHNDQKAEWPMTYLDPVQTYPAWLRSYIAEARRRGVHPVLVTSPERRNFDGAGRIKDTLGAYADAVRQVAAQENVPLIDLNRDSIAIMQALGPDVSPRAFAEDGRDKTHNDNYGAWLFAAAVARQIRENIPELAPYVTAPDFDPTHPPLPDALQIAPSLPLAQDKPEGS</sequence>
<evidence type="ECO:0000256" key="3">
    <source>
        <dbReference type="SAM" id="MobiDB-lite"/>
    </source>
</evidence>
<accession>A0A2W5QG65</accession>
<keyword evidence="2" id="KW-0378">Hydrolase</keyword>
<dbReference type="Proteomes" id="UP000249082">
    <property type="component" value="Unassembled WGS sequence"/>
</dbReference>
<evidence type="ECO:0000256" key="2">
    <source>
        <dbReference type="ARBA" id="ARBA00022801"/>
    </source>
</evidence>
<dbReference type="InterPro" id="IPR037459">
    <property type="entry name" value="RhgT-like"/>
</dbReference>
<organism evidence="6 7">
    <name type="scientific">Novosphingobium pentaromativorans</name>
    <dbReference type="NCBI Taxonomy" id="205844"/>
    <lineage>
        <taxon>Bacteria</taxon>
        <taxon>Pseudomonadati</taxon>
        <taxon>Pseudomonadota</taxon>
        <taxon>Alphaproteobacteria</taxon>
        <taxon>Sphingomonadales</taxon>
        <taxon>Sphingomonadaceae</taxon>
        <taxon>Novosphingobium</taxon>
    </lineage>
</organism>
<dbReference type="CDD" id="cd01821">
    <property type="entry name" value="Rhamnogalacturan_acetylesterase_like"/>
    <property type="match status" value="1"/>
</dbReference>
<name>A0A2W5QG65_9SPHN</name>
<dbReference type="EMBL" id="QFPX01000003">
    <property type="protein sequence ID" value="PZQ56637.1"/>
    <property type="molecule type" value="Genomic_DNA"/>
</dbReference>
<feature type="signal peptide" evidence="4">
    <location>
        <begin position="1"/>
        <end position="18"/>
    </location>
</feature>
<dbReference type="Gene3D" id="2.60.120.430">
    <property type="entry name" value="Galactose-binding lectin"/>
    <property type="match status" value="1"/>
</dbReference>
<dbReference type="PANTHER" id="PTHR43695">
    <property type="entry name" value="PUTATIVE (AFU_ORTHOLOGUE AFUA_2G17250)-RELATED"/>
    <property type="match status" value="1"/>
</dbReference>
<dbReference type="SUPFAM" id="SSF49785">
    <property type="entry name" value="Galactose-binding domain-like"/>
    <property type="match status" value="1"/>
</dbReference>
<dbReference type="Gene3D" id="3.40.50.1110">
    <property type="entry name" value="SGNH hydrolase"/>
    <property type="match status" value="1"/>
</dbReference>
<reference evidence="6 7" key="1">
    <citation type="submission" date="2017-08" db="EMBL/GenBank/DDBJ databases">
        <title>Infants hospitalized years apart are colonized by the same room-sourced microbial strains.</title>
        <authorList>
            <person name="Brooks B."/>
            <person name="Olm M.R."/>
            <person name="Firek B.A."/>
            <person name="Baker R."/>
            <person name="Thomas B.C."/>
            <person name="Morowitz M.J."/>
            <person name="Banfield J.F."/>
        </authorList>
    </citation>
    <scope>NUCLEOTIDE SEQUENCE [LARGE SCALE GENOMIC DNA]</scope>
    <source>
        <strain evidence="6">S2_005_002_R2_33</strain>
    </source>
</reference>
<protein>
    <submittedName>
        <fullName evidence="6">Rhamnogalacturonan acetylesterase</fullName>
    </submittedName>
</protein>
<gene>
    <name evidence="6" type="ORF">DI555_04635</name>
</gene>
<dbReference type="InterPro" id="IPR013830">
    <property type="entry name" value="SGNH_hydro"/>
</dbReference>
<evidence type="ECO:0000313" key="6">
    <source>
        <dbReference type="EMBL" id="PZQ56637.1"/>
    </source>
</evidence>
<evidence type="ECO:0000256" key="4">
    <source>
        <dbReference type="SAM" id="SignalP"/>
    </source>
</evidence>
<dbReference type="SUPFAM" id="SSF52266">
    <property type="entry name" value="SGNH hydrolase"/>
    <property type="match status" value="1"/>
</dbReference>
<proteinExistence type="inferred from homology"/>
<feature type="region of interest" description="Disordered" evidence="3">
    <location>
        <begin position="377"/>
        <end position="405"/>
    </location>
</feature>
<feature type="domain" description="SGNH hydrolase-type esterase" evidence="5">
    <location>
        <begin position="171"/>
        <end position="319"/>
    </location>
</feature>
<comment type="similarity">
    <text evidence="1">Belongs to the 'GDSL' lipolytic enzyme family.</text>
</comment>
<evidence type="ECO:0000313" key="7">
    <source>
        <dbReference type="Proteomes" id="UP000249082"/>
    </source>
</evidence>
<keyword evidence="4" id="KW-0732">Signal</keyword>
<dbReference type="GO" id="GO:0016788">
    <property type="term" value="F:hydrolase activity, acting on ester bonds"/>
    <property type="evidence" value="ECO:0007669"/>
    <property type="project" value="UniProtKB-ARBA"/>
</dbReference>
<evidence type="ECO:0000259" key="5">
    <source>
        <dbReference type="Pfam" id="PF13472"/>
    </source>
</evidence>
<feature type="chain" id="PRO_5015957088" evidence="4">
    <location>
        <begin position="19"/>
        <end position="405"/>
    </location>
</feature>
<dbReference type="AlphaFoldDB" id="A0A2W5QG65"/>
<dbReference type="PANTHER" id="PTHR43695:SF1">
    <property type="entry name" value="RHAMNOGALACTURONAN ACETYLESTERASE"/>
    <property type="match status" value="1"/>
</dbReference>
<dbReference type="Pfam" id="PF13472">
    <property type="entry name" value="Lipase_GDSL_2"/>
    <property type="match status" value="1"/>
</dbReference>